<evidence type="ECO:0000256" key="8">
    <source>
        <dbReference type="ARBA" id="ARBA00023242"/>
    </source>
</evidence>
<dbReference type="InterPro" id="IPR009097">
    <property type="entry name" value="Cyclic_Pdiesterase"/>
</dbReference>
<dbReference type="PANTHER" id="PTHR10682:SF23">
    <property type="entry name" value="POLYNUCLEOTIDE ADENYLYLTRANSFERASE"/>
    <property type="match status" value="1"/>
</dbReference>
<dbReference type="InterPro" id="IPR036691">
    <property type="entry name" value="Endo/exonu/phosph_ase_sf"/>
</dbReference>
<dbReference type="EMBL" id="NESQ01000006">
    <property type="protein sequence ID" value="PUU83867.1"/>
    <property type="molecule type" value="Genomic_DNA"/>
</dbReference>
<evidence type="ECO:0000259" key="12">
    <source>
        <dbReference type="Pfam" id="PF04928"/>
    </source>
</evidence>
<evidence type="ECO:0000256" key="4">
    <source>
        <dbReference type="ARBA" id="ARBA00022664"/>
    </source>
</evidence>
<keyword evidence="14" id="KW-1185">Reference proteome</keyword>
<protein>
    <recommendedName>
        <fullName evidence="3">polynucleotide adenylyltransferase</fullName>
        <ecNumber evidence="3">2.7.7.19</ecNumber>
    </recommendedName>
</protein>
<dbReference type="Pfam" id="PF13563">
    <property type="entry name" value="2_5_RNA_ligase2"/>
    <property type="match status" value="1"/>
</dbReference>
<evidence type="ECO:0000259" key="11">
    <source>
        <dbReference type="Pfam" id="PF04457"/>
    </source>
</evidence>
<dbReference type="SUPFAM" id="SSF56219">
    <property type="entry name" value="DNase I-like"/>
    <property type="match status" value="1"/>
</dbReference>
<dbReference type="PANTHER" id="PTHR10682">
    <property type="entry name" value="POLY A POLYMERASE"/>
    <property type="match status" value="1"/>
</dbReference>
<evidence type="ECO:0000256" key="3">
    <source>
        <dbReference type="ARBA" id="ARBA00012388"/>
    </source>
</evidence>
<dbReference type="Gene3D" id="3.30.460.10">
    <property type="entry name" value="Beta Polymerase, domain 2"/>
    <property type="match status" value="1"/>
</dbReference>
<evidence type="ECO:0000256" key="9">
    <source>
        <dbReference type="SAM" id="MobiDB-lite"/>
    </source>
</evidence>
<comment type="caution">
    <text evidence="13">The sequence shown here is derived from an EMBL/GenBank/DDBJ whole genome shotgun (WGS) entry which is preliminary data.</text>
</comment>
<keyword evidence="5" id="KW-0808">Transferase</keyword>
<dbReference type="GO" id="GO:0031123">
    <property type="term" value="P:RNA 3'-end processing"/>
    <property type="evidence" value="ECO:0007669"/>
    <property type="project" value="InterPro"/>
</dbReference>
<feature type="domain" description="Polymerase nucleotidyl transferase" evidence="10">
    <location>
        <begin position="686"/>
        <end position="716"/>
    </location>
</feature>
<dbReference type="GO" id="GO:0005524">
    <property type="term" value="F:ATP binding"/>
    <property type="evidence" value="ECO:0007669"/>
    <property type="project" value="UniProtKB-KW"/>
</dbReference>
<evidence type="ECO:0000256" key="7">
    <source>
        <dbReference type="ARBA" id="ARBA00022840"/>
    </source>
</evidence>
<evidence type="ECO:0000256" key="6">
    <source>
        <dbReference type="ARBA" id="ARBA00022741"/>
    </source>
</evidence>
<dbReference type="GO" id="GO:0006397">
    <property type="term" value="P:mRNA processing"/>
    <property type="evidence" value="ECO:0007669"/>
    <property type="project" value="UniProtKB-KW"/>
</dbReference>
<comment type="similarity">
    <text evidence="2">Belongs to the poly(A) polymerase family.</text>
</comment>
<feature type="compositionally biased region" description="Acidic residues" evidence="9">
    <location>
        <begin position="1094"/>
        <end position="1110"/>
    </location>
</feature>
<comment type="subcellular location">
    <subcellularLocation>
        <location evidence="1">Nucleus</location>
    </subcellularLocation>
</comment>
<dbReference type="InterPro" id="IPR002934">
    <property type="entry name" value="Polymerase_NTP_transf_dom"/>
</dbReference>
<dbReference type="GO" id="GO:0005634">
    <property type="term" value="C:nucleus"/>
    <property type="evidence" value="ECO:0007669"/>
    <property type="project" value="UniProtKB-SubCell"/>
</dbReference>
<dbReference type="Gene3D" id="3.60.10.10">
    <property type="entry name" value="Endonuclease/exonuclease/phosphatase"/>
    <property type="match status" value="1"/>
</dbReference>
<dbReference type="SUPFAM" id="SSF55003">
    <property type="entry name" value="PAP/Archaeal CCA-adding enzyme, C-terminal domain"/>
    <property type="match status" value="1"/>
</dbReference>
<dbReference type="Gene3D" id="1.10.1410.10">
    <property type="match status" value="1"/>
</dbReference>
<dbReference type="SUPFAM" id="SSF81631">
    <property type="entry name" value="PAP/OAS1 substrate-binding domain"/>
    <property type="match status" value="1"/>
</dbReference>
<dbReference type="GO" id="GO:1990817">
    <property type="term" value="F:poly(A) RNA polymerase activity"/>
    <property type="evidence" value="ECO:0007669"/>
    <property type="project" value="UniProtKB-EC"/>
</dbReference>
<keyword evidence="8" id="KW-0539">Nucleus</keyword>
<evidence type="ECO:0000256" key="5">
    <source>
        <dbReference type="ARBA" id="ARBA00022679"/>
    </source>
</evidence>
<dbReference type="InterPro" id="IPR040459">
    <property type="entry name" value="MJ1316"/>
</dbReference>
<dbReference type="SUPFAM" id="SSF55144">
    <property type="entry name" value="LigT-like"/>
    <property type="match status" value="1"/>
</dbReference>
<dbReference type="Proteomes" id="UP000244722">
    <property type="component" value="Unassembled WGS sequence"/>
</dbReference>
<dbReference type="GO" id="GO:0003723">
    <property type="term" value="F:RNA binding"/>
    <property type="evidence" value="ECO:0007669"/>
    <property type="project" value="InterPro"/>
</dbReference>
<keyword evidence="7" id="KW-0067">ATP-binding</keyword>
<proteinExistence type="inferred from homology"/>
<dbReference type="Pfam" id="PF04457">
    <property type="entry name" value="MJ1316"/>
    <property type="match status" value="1"/>
</dbReference>
<feature type="region of interest" description="Disordered" evidence="9">
    <location>
        <begin position="1090"/>
        <end position="1152"/>
    </location>
</feature>
<sequence>MTTTTASSTPLSQGQSLSSYQTAIAIIPPAFYHPQINALRSLYDKSYLRWPPHLNVLYPFVTPESLPSAVQNLRRVVEESKGDGLGFWVKLDRAGSFRHKQNATIFLSPGPHDGELVGDPETTSGGALRRLEGLLSNQYTKRGRTGDGVYRPHLTLGQTSLDPVPLNSLLSKAGKLVMANGLSSEPFKWFVTRLAVMKRDEDGDMRVVDEILLGRRGTGEAGEGEGGEEDMESEIDRVPRENLDEFQGLGLGDPEESLRGVRPETSCQFSTESNEWVPVDITSIRGRRFLLKDITIATYNVLIDSPFPPPVERYPLLVNAILSIHHTPPSLATPSILCLQEVTDDFLQYLLSNNAIRTRYPLCTHSPNSVLPSIRNCVIFATASCGPFEWRWLDFAKRHKGAVIASFPKLGGPDKPLVVATVHLTCGLGDGSVSAKAIQLKTLSTYLRAKHLASEWVVAGDFNLQTSIQSIDSALANRSISKDTHELVRKGLIDEEVFSDSWELFFGPNEEDDVPYEVDNTAVKIKGEGEWGATFNPYTNPVAAKIVQWGSDPRPQRYDRVLIKSTGNLRVRHVGRFGFPAINSQDSGKTLECGSDHWGVATTLSFRPDVGDTSGQRNSVKLQLPEVDIDDQLLKTLVDPYLPCRTDRSVRETAITSLREILLQEQEPVVGVECKPSRGAIPIILAPVGSYALGVYDKDSDVDCLCVSTISTKTFFEIARQRIRRFGGERGIRVVRFVDAKVPVLEVRAGSIKFDLQYCQAPAIIEHWSTIPLLPPNDSIFSLPAYGLRSLNSYRDTEFLLRTIPNLNVFRLAYRFIKIWALASGIFSSRFGYLGGFHIALLLARICKLADGDPKGVTAAKVVRLFFDHYSKTDWLTEIIYDPEFSVGARYQRFSREPMAITSIHIPVVNVARNATRHSISALTREFGLAEKALRSGRWDLRLMGRENEFLVEYGSYVKIDVQYWGNALRRGKALALWVESTIPLLLVELNAKAPFVFARAWPRRFVSTAELDEWTELRGFYLVGLSNGDTGDERSKEQKQKDENTFIEVLQGFERHLKERSTGVLEYDSTDSWIQVQHVRKSSLGMVKADDRDWGDDGTEGDLIDDEDNFIGTKQDSDEEYVCNDDQSYSSAKATSSSGAKKQPKRPVPGRKLRPALDVINRIKWDPSLDSGDFLIGYEDRFKGIREIDVGKWKMEQTDLEFIPLHRVAYFKRRGDGVVVWDRETKKDLLFGNVVGESEE</sequence>
<dbReference type="InterPro" id="IPR007012">
    <property type="entry name" value="PolA_pol_cen_dom"/>
</dbReference>
<evidence type="ECO:0000256" key="2">
    <source>
        <dbReference type="ARBA" id="ARBA00010912"/>
    </source>
</evidence>
<dbReference type="InterPro" id="IPR011068">
    <property type="entry name" value="NuclTrfase_I-like_C"/>
</dbReference>
<dbReference type="STRING" id="42251.A0A2T7A7Z5"/>
<feature type="compositionally biased region" description="Basic residues" evidence="9">
    <location>
        <begin position="1143"/>
        <end position="1152"/>
    </location>
</feature>
<keyword evidence="4" id="KW-0507">mRNA processing</keyword>
<feature type="domain" description="MJ1316 RNA cyclic group end recognition" evidence="11">
    <location>
        <begin position="1154"/>
        <end position="1224"/>
    </location>
</feature>
<gene>
    <name evidence="13" type="ORF">B9Z19DRAFT_1189280</name>
</gene>
<evidence type="ECO:0000256" key="1">
    <source>
        <dbReference type="ARBA" id="ARBA00004123"/>
    </source>
</evidence>
<accession>A0A2T7A7Z5</accession>
<reference evidence="13 14" key="1">
    <citation type="submission" date="2017-04" db="EMBL/GenBank/DDBJ databases">
        <title>Draft genome sequence of Tuber borchii Vittad., a whitish edible truffle.</title>
        <authorList>
            <consortium name="DOE Joint Genome Institute"/>
            <person name="Murat C."/>
            <person name="Kuo A."/>
            <person name="Barry K.W."/>
            <person name="Clum A."/>
            <person name="Dockter R.B."/>
            <person name="Fauchery L."/>
            <person name="Iotti M."/>
            <person name="Kohler A."/>
            <person name="Labutti K."/>
            <person name="Lindquist E.A."/>
            <person name="Lipzen A."/>
            <person name="Ohm R.A."/>
            <person name="Wang M."/>
            <person name="Grigoriev I.V."/>
            <person name="Zambonelli A."/>
            <person name="Martin F.M."/>
        </authorList>
    </citation>
    <scope>NUCLEOTIDE SEQUENCE [LARGE SCALE GENOMIC DNA]</scope>
    <source>
        <strain evidence="13 14">Tbo3840</strain>
    </source>
</reference>
<dbReference type="Pfam" id="PF04928">
    <property type="entry name" value="PAP_central"/>
    <property type="match status" value="1"/>
</dbReference>
<dbReference type="Pfam" id="PF01909">
    <property type="entry name" value="NTP_transf_2"/>
    <property type="match status" value="1"/>
</dbReference>
<feature type="compositionally biased region" description="Low complexity" evidence="9">
    <location>
        <begin position="1129"/>
        <end position="1142"/>
    </location>
</feature>
<dbReference type="SUPFAM" id="SSF81301">
    <property type="entry name" value="Nucleotidyltransferase"/>
    <property type="match status" value="1"/>
</dbReference>
<organism evidence="13 14">
    <name type="scientific">Tuber borchii</name>
    <name type="common">White truffle</name>
    <dbReference type="NCBI Taxonomy" id="42251"/>
    <lineage>
        <taxon>Eukaryota</taxon>
        <taxon>Fungi</taxon>
        <taxon>Dikarya</taxon>
        <taxon>Ascomycota</taxon>
        <taxon>Pezizomycotina</taxon>
        <taxon>Pezizomycetes</taxon>
        <taxon>Pezizales</taxon>
        <taxon>Tuberaceae</taxon>
        <taxon>Tuber</taxon>
    </lineage>
</organism>
<keyword evidence="6" id="KW-0547">Nucleotide-binding</keyword>
<dbReference type="OrthoDB" id="10263155at2759"/>
<dbReference type="Gene3D" id="3.90.1140.10">
    <property type="entry name" value="Cyclic phosphodiesterase"/>
    <property type="match status" value="1"/>
</dbReference>
<evidence type="ECO:0000259" key="10">
    <source>
        <dbReference type="Pfam" id="PF01909"/>
    </source>
</evidence>
<dbReference type="AlphaFoldDB" id="A0A2T7A7Z5"/>
<evidence type="ECO:0000313" key="14">
    <source>
        <dbReference type="Proteomes" id="UP000244722"/>
    </source>
</evidence>
<dbReference type="InterPro" id="IPR043519">
    <property type="entry name" value="NT_sf"/>
</dbReference>
<evidence type="ECO:0000313" key="13">
    <source>
        <dbReference type="EMBL" id="PUU83867.1"/>
    </source>
</evidence>
<name>A0A2T7A7Z5_TUBBO</name>
<feature type="domain" description="Poly(A) polymerase central" evidence="12">
    <location>
        <begin position="809"/>
        <end position="932"/>
    </location>
</feature>
<dbReference type="EC" id="2.7.7.19" evidence="3"/>